<keyword evidence="2" id="KW-0547">Nucleotide-binding</keyword>
<proteinExistence type="inferred from homology"/>
<dbReference type="GO" id="GO:0016887">
    <property type="term" value="F:ATP hydrolysis activity"/>
    <property type="evidence" value="ECO:0007669"/>
    <property type="project" value="TreeGrafter"/>
</dbReference>
<dbReference type="InterPro" id="IPR027417">
    <property type="entry name" value="P-loop_NTPase"/>
</dbReference>
<feature type="domain" description="Bacterial type II secretion system protein E" evidence="4">
    <location>
        <begin position="235"/>
        <end position="249"/>
    </location>
</feature>
<dbReference type="EMBL" id="CP053452">
    <property type="protein sequence ID" value="QJW92930.1"/>
    <property type="molecule type" value="Genomic_DNA"/>
</dbReference>
<dbReference type="Gene3D" id="3.40.50.300">
    <property type="entry name" value="P-loop containing nucleotide triphosphate hydrolases"/>
    <property type="match status" value="1"/>
</dbReference>
<dbReference type="InterPro" id="IPR001482">
    <property type="entry name" value="T2SS/T4SS_dom"/>
</dbReference>
<dbReference type="RefSeq" id="WP_171469231.1">
    <property type="nucleotide sequence ID" value="NZ_CP053452.2"/>
</dbReference>
<keyword evidence="3" id="KW-0067">ATP-binding</keyword>
<reference evidence="6" key="1">
    <citation type="submission" date="2020-05" db="EMBL/GenBank/DDBJ databases">
        <title>Frigoriglobus tundricola gen. nov., sp. nov., a psychrotolerant cellulolytic planctomycete of the family Gemmataceae with two divergent copies of 16S rRNA gene.</title>
        <authorList>
            <person name="Kulichevskaya I.S."/>
            <person name="Ivanova A.A."/>
            <person name="Naumoff D.G."/>
            <person name="Beletsky A.V."/>
            <person name="Rijpstra W.I.C."/>
            <person name="Sinninghe Damste J.S."/>
            <person name="Mardanov A.V."/>
            <person name="Ravin N.V."/>
            <person name="Dedysh S.N."/>
        </authorList>
    </citation>
    <scope>NUCLEOTIDE SEQUENCE [LARGE SCALE GENOMIC DNA]</scope>
    <source>
        <strain evidence="6">PL17</strain>
    </source>
</reference>
<gene>
    <name evidence="5" type="ORF">FTUN_0427</name>
</gene>
<dbReference type="SUPFAM" id="SSF52540">
    <property type="entry name" value="P-loop containing nucleoside triphosphate hydrolases"/>
    <property type="match status" value="1"/>
</dbReference>
<evidence type="ECO:0000259" key="4">
    <source>
        <dbReference type="PROSITE" id="PS00662"/>
    </source>
</evidence>
<dbReference type="KEGG" id="ftj:FTUN_0427"/>
<dbReference type="Pfam" id="PF00437">
    <property type="entry name" value="T2SSE"/>
    <property type="match status" value="1"/>
</dbReference>
<dbReference type="PROSITE" id="PS00662">
    <property type="entry name" value="T2SP_E"/>
    <property type="match status" value="1"/>
</dbReference>
<dbReference type="PANTHER" id="PTHR30258:SF2">
    <property type="entry name" value="COMG OPERON PROTEIN 1"/>
    <property type="match status" value="1"/>
</dbReference>
<keyword evidence="6" id="KW-1185">Reference proteome</keyword>
<dbReference type="AlphaFoldDB" id="A0A6M5YHZ3"/>
<protein>
    <recommendedName>
        <fullName evidence="4">Bacterial type II secretion system protein E domain-containing protein</fullName>
    </recommendedName>
</protein>
<evidence type="ECO:0000256" key="2">
    <source>
        <dbReference type="ARBA" id="ARBA00022741"/>
    </source>
</evidence>
<organism evidence="5 6">
    <name type="scientific">Frigoriglobus tundricola</name>
    <dbReference type="NCBI Taxonomy" id="2774151"/>
    <lineage>
        <taxon>Bacteria</taxon>
        <taxon>Pseudomonadati</taxon>
        <taxon>Planctomycetota</taxon>
        <taxon>Planctomycetia</taxon>
        <taxon>Gemmatales</taxon>
        <taxon>Gemmataceae</taxon>
        <taxon>Frigoriglobus</taxon>
    </lineage>
</organism>
<comment type="similarity">
    <text evidence="1">Belongs to the GSP E family.</text>
</comment>
<evidence type="ECO:0000313" key="5">
    <source>
        <dbReference type="EMBL" id="QJW92930.1"/>
    </source>
</evidence>
<name>A0A6M5YHZ3_9BACT</name>
<sequence>MGSLTAPPTSSPNRVRVAEPAADGFTTNIAAGSPPETVTHLLDHAVALGASDLFFSAEDGSYSASLRHLGIIRKIGRLPAELARHCLAHIRAEAAMDIAEHRRPQDGRFTHQTGTGKFIDLRVCSMPTLNGEDLSIRVLDREAGALPVDRLGLLPDDREKLGQLLHRPGGLLLVTGPTGSGKTTTLYACLRHLNDGSRRIHAIEDPIECALAGVHQSQPNAKLGLTFPELLRGIVRQGPDVIMIGEIRDAETAHTAVSAANSGHLVLATLHAPVAAGGVASMLAFGVAPHFLATSLIGIVSQRLVRTFCPECRFPIEGDWVNGDPLTPRYAALGCPVCHHSGFGARTALFEVLTVTRPIRSLVQAREPSHVIEDQARREGMTDFLKAANALIASGRTDPDEVKRCVPPDCLGSAEHT</sequence>
<accession>A0A6M5YHZ3</accession>
<dbReference type="GO" id="GO:0005524">
    <property type="term" value="F:ATP binding"/>
    <property type="evidence" value="ECO:0007669"/>
    <property type="project" value="UniProtKB-KW"/>
</dbReference>
<dbReference type="CDD" id="cd01129">
    <property type="entry name" value="PulE-GspE-like"/>
    <property type="match status" value="1"/>
</dbReference>
<dbReference type="PANTHER" id="PTHR30258">
    <property type="entry name" value="TYPE II SECRETION SYSTEM PROTEIN GSPE-RELATED"/>
    <property type="match status" value="1"/>
</dbReference>
<dbReference type="GO" id="GO:0005886">
    <property type="term" value="C:plasma membrane"/>
    <property type="evidence" value="ECO:0007669"/>
    <property type="project" value="TreeGrafter"/>
</dbReference>
<dbReference type="Proteomes" id="UP000503447">
    <property type="component" value="Chromosome"/>
</dbReference>
<dbReference type="InterPro" id="IPR003593">
    <property type="entry name" value="AAA+_ATPase"/>
</dbReference>
<evidence type="ECO:0000256" key="1">
    <source>
        <dbReference type="ARBA" id="ARBA00006611"/>
    </source>
</evidence>
<dbReference type="Gene3D" id="3.30.450.90">
    <property type="match status" value="1"/>
</dbReference>
<evidence type="ECO:0000256" key="3">
    <source>
        <dbReference type="ARBA" id="ARBA00022840"/>
    </source>
</evidence>
<evidence type="ECO:0000313" key="6">
    <source>
        <dbReference type="Proteomes" id="UP000503447"/>
    </source>
</evidence>
<dbReference type="SMART" id="SM00382">
    <property type="entry name" value="AAA"/>
    <property type="match status" value="1"/>
</dbReference>